<feature type="signal peptide" evidence="1">
    <location>
        <begin position="1"/>
        <end position="20"/>
    </location>
</feature>
<dbReference type="SUPFAM" id="SSF88713">
    <property type="entry name" value="Glycoside hydrolase/deacetylase"/>
    <property type="match status" value="1"/>
</dbReference>
<evidence type="ECO:0000313" key="4">
    <source>
        <dbReference type="Proteomes" id="UP000070188"/>
    </source>
</evidence>
<dbReference type="GO" id="GO:0016810">
    <property type="term" value="F:hydrolase activity, acting on carbon-nitrogen (but not peptide) bonds"/>
    <property type="evidence" value="ECO:0007669"/>
    <property type="project" value="InterPro"/>
</dbReference>
<dbReference type="PATRIC" id="fig|1469144.10.peg.2717"/>
<dbReference type="PANTHER" id="PTHR10587">
    <property type="entry name" value="GLYCOSYL TRANSFERASE-RELATED"/>
    <property type="match status" value="1"/>
</dbReference>
<reference evidence="4" key="1">
    <citation type="submission" date="2015-04" db="EMBL/GenBank/DDBJ databases">
        <title>Physiological reanalysis, assessment of diazotrophy, and genome sequences of multiple isolates of Streptomyces thermoautotrophicus.</title>
        <authorList>
            <person name="MacKellar D.C."/>
            <person name="Lieber L."/>
            <person name="Norman J."/>
            <person name="Bolger A."/>
            <person name="Tobin C."/>
            <person name="Murray J.W."/>
            <person name="Chang R."/>
            <person name="Ford T."/>
            <person name="Nguyen P.Q."/>
            <person name="Woodward J."/>
            <person name="Permingeat H."/>
            <person name="Joshi N.S."/>
            <person name="Silver P.A."/>
            <person name="Usadel B."/>
            <person name="Rutherford A.W."/>
            <person name="Friesen M."/>
            <person name="Prell J."/>
        </authorList>
    </citation>
    <scope>NUCLEOTIDE SEQUENCE [LARGE SCALE GENOMIC DNA]</scope>
    <source>
        <strain evidence="4">H1</strain>
    </source>
</reference>
<keyword evidence="4" id="KW-1185">Reference proteome</keyword>
<dbReference type="GO" id="GO:0005975">
    <property type="term" value="P:carbohydrate metabolic process"/>
    <property type="evidence" value="ECO:0007669"/>
    <property type="project" value="InterPro"/>
</dbReference>
<dbReference type="OrthoDB" id="9763050at2"/>
<evidence type="ECO:0000313" key="3">
    <source>
        <dbReference type="EMBL" id="KWX01477.1"/>
    </source>
</evidence>
<dbReference type="Pfam" id="PF01522">
    <property type="entry name" value="Polysacc_deac_1"/>
    <property type="match status" value="1"/>
</dbReference>
<dbReference type="RefSeq" id="WP_066887991.1">
    <property type="nucleotide sequence ID" value="NZ_JYIJ01000018.1"/>
</dbReference>
<feature type="domain" description="NodB homology" evidence="2">
    <location>
        <begin position="45"/>
        <end position="227"/>
    </location>
</feature>
<dbReference type="STRING" id="1469144.LI90_2509"/>
<gene>
    <name evidence="3" type="ORF">LI90_2509</name>
</gene>
<dbReference type="InterPro" id="IPR002509">
    <property type="entry name" value="NODB_dom"/>
</dbReference>
<accession>A0A132MUF5</accession>
<dbReference type="Gene3D" id="3.20.20.370">
    <property type="entry name" value="Glycoside hydrolase/deacetylase"/>
    <property type="match status" value="1"/>
</dbReference>
<dbReference type="CDD" id="cd10959">
    <property type="entry name" value="CE4_NodB_like_3"/>
    <property type="match status" value="1"/>
</dbReference>
<protein>
    <submittedName>
        <fullName evidence="3">Polysaccharide deacetylase</fullName>
    </submittedName>
</protein>
<dbReference type="PROSITE" id="PS51677">
    <property type="entry name" value="NODB"/>
    <property type="match status" value="1"/>
</dbReference>
<organism evidence="3 4">
    <name type="scientific">Carbonactinospora thermoautotrophica</name>
    <dbReference type="NCBI Taxonomy" id="1469144"/>
    <lineage>
        <taxon>Bacteria</taxon>
        <taxon>Bacillati</taxon>
        <taxon>Actinomycetota</taxon>
        <taxon>Actinomycetes</taxon>
        <taxon>Kitasatosporales</taxon>
        <taxon>Carbonactinosporaceae</taxon>
        <taxon>Carbonactinospora</taxon>
    </lineage>
</organism>
<comment type="caution">
    <text evidence="3">The sequence shown here is derived from an EMBL/GenBank/DDBJ whole genome shotgun (WGS) entry which is preliminary data.</text>
</comment>
<proteinExistence type="predicted"/>
<sequence length="240" mass="26272">MKRILRLGCAVTAGFVAAHAGPAVTGIRPVRRFLWPHLAGVGADDHVALTFDSGPDPEATPRFLDVLDEYKVRATFFVLGSGLRRSPGLGREIAQAGHEIAVRGWEQRSLLLTGPDATYDDIARTCDLAAEVTGEEPRYFRPAYGILTTPALLAARRLGLTPVLWTYAVRGWTPYATPASVYRAAARRSVRGGTLLLDDSARPSQRWGLAALPRLLEEYARRGYRVGPLREHARGEPVFS</sequence>
<dbReference type="InterPro" id="IPR050248">
    <property type="entry name" value="Polysacc_deacetylase_ArnD"/>
</dbReference>
<dbReference type="InterPro" id="IPR011330">
    <property type="entry name" value="Glyco_hydro/deAcase_b/a-brl"/>
</dbReference>
<dbReference type="EMBL" id="LAXD01000001">
    <property type="protein sequence ID" value="KWX01477.1"/>
    <property type="molecule type" value="Genomic_DNA"/>
</dbReference>
<dbReference type="AlphaFoldDB" id="A0A132MUF5"/>
<keyword evidence="1" id="KW-0732">Signal</keyword>
<name>A0A132MUF5_9ACTN</name>
<dbReference type="Proteomes" id="UP000070188">
    <property type="component" value="Unassembled WGS sequence"/>
</dbReference>
<evidence type="ECO:0000256" key="1">
    <source>
        <dbReference type="SAM" id="SignalP"/>
    </source>
</evidence>
<feature type="chain" id="PRO_5007452732" evidence="1">
    <location>
        <begin position="21"/>
        <end position="240"/>
    </location>
</feature>
<evidence type="ECO:0000259" key="2">
    <source>
        <dbReference type="PROSITE" id="PS51677"/>
    </source>
</evidence>
<dbReference type="PANTHER" id="PTHR10587:SF137">
    <property type="entry name" value="4-DEOXY-4-FORMAMIDO-L-ARABINOSE-PHOSPHOUNDECAPRENOL DEFORMYLASE ARND-RELATED"/>
    <property type="match status" value="1"/>
</dbReference>